<sequence length="334" mass="37255">MLFYNRLQTIIMSKKFKILCLLLLIAIILTAVFNLNTGFLNLHLQDFFTESSNSQIAEIRINRVLVMLLAGISIPTSGFLMQEYFQNPLAGPDILGITSVASLSVAFYIFFSYNITLPDLLQNSFLSFAAIGGSFLLMLVLLSMSNKFQDKSYLIIFGFLVSAFAGAIVSLLQFYAENQSLKNYILWSFGANNMVSRNQIYVLTILVLTGSFICFKTIKPLIGNSLGNSYAQSLGVNLNRLKFLIIAASSLLSASITAFLGPILFIGIIVPHFCRLIYNPAKLWQQWILNMFLGMLIMLLFSIVAEKTQVPLNVISSIFGIPVILMMLLKQNKV</sequence>
<feature type="transmembrane region" description="Helical" evidence="8">
    <location>
        <begin position="312"/>
        <end position="329"/>
    </location>
</feature>
<keyword evidence="7 8" id="KW-0472">Membrane</keyword>
<dbReference type="InterPro" id="IPR000522">
    <property type="entry name" value="ABC_transptr_permease_BtuC"/>
</dbReference>
<evidence type="ECO:0000313" key="9">
    <source>
        <dbReference type="EMBL" id="SEW18239.1"/>
    </source>
</evidence>
<feature type="transmembrane region" description="Helical" evidence="8">
    <location>
        <begin position="243"/>
        <end position="267"/>
    </location>
</feature>
<comment type="similarity">
    <text evidence="2">Belongs to the binding-protein-dependent transport system permease family. FecCD subfamily.</text>
</comment>
<name>A0A1I0PV83_9FLAO</name>
<evidence type="ECO:0000256" key="6">
    <source>
        <dbReference type="ARBA" id="ARBA00022989"/>
    </source>
</evidence>
<dbReference type="Gene3D" id="1.10.3470.10">
    <property type="entry name" value="ABC transporter involved in vitamin B12 uptake, BtuC"/>
    <property type="match status" value="1"/>
</dbReference>
<dbReference type="PANTHER" id="PTHR30472">
    <property type="entry name" value="FERRIC ENTEROBACTIN TRANSPORT SYSTEM PERMEASE PROTEIN"/>
    <property type="match status" value="1"/>
</dbReference>
<keyword evidence="4" id="KW-1003">Cell membrane</keyword>
<feature type="transmembrane region" description="Helical" evidence="8">
    <location>
        <begin position="61"/>
        <end position="81"/>
    </location>
</feature>
<dbReference type="CDD" id="cd06550">
    <property type="entry name" value="TM_ABC_iron-siderophores_like"/>
    <property type="match status" value="1"/>
</dbReference>
<feature type="transmembrane region" description="Helical" evidence="8">
    <location>
        <begin position="287"/>
        <end position="305"/>
    </location>
</feature>
<keyword evidence="3" id="KW-0813">Transport</keyword>
<dbReference type="Pfam" id="PF01032">
    <property type="entry name" value="FecCD"/>
    <property type="match status" value="1"/>
</dbReference>
<dbReference type="GO" id="GO:0005886">
    <property type="term" value="C:plasma membrane"/>
    <property type="evidence" value="ECO:0007669"/>
    <property type="project" value="UniProtKB-SubCell"/>
</dbReference>
<evidence type="ECO:0000313" key="10">
    <source>
        <dbReference type="Proteomes" id="UP000199469"/>
    </source>
</evidence>
<keyword evidence="5 8" id="KW-0812">Transmembrane</keyword>
<dbReference type="InterPro" id="IPR037294">
    <property type="entry name" value="ABC_BtuC-like"/>
</dbReference>
<proteinExistence type="inferred from homology"/>
<dbReference type="GO" id="GO:0022857">
    <property type="term" value="F:transmembrane transporter activity"/>
    <property type="evidence" value="ECO:0007669"/>
    <property type="project" value="InterPro"/>
</dbReference>
<dbReference type="GO" id="GO:0033214">
    <property type="term" value="P:siderophore-iron import into cell"/>
    <property type="evidence" value="ECO:0007669"/>
    <property type="project" value="TreeGrafter"/>
</dbReference>
<evidence type="ECO:0000256" key="1">
    <source>
        <dbReference type="ARBA" id="ARBA00004651"/>
    </source>
</evidence>
<comment type="subcellular location">
    <subcellularLocation>
        <location evidence="1">Cell membrane</location>
        <topology evidence="1">Multi-pass membrane protein</topology>
    </subcellularLocation>
</comment>
<reference evidence="10" key="1">
    <citation type="submission" date="2016-10" db="EMBL/GenBank/DDBJ databases">
        <authorList>
            <person name="Varghese N."/>
            <person name="Submissions S."/>
        </authorList>
    </citation>
    <scope>NUCLEOTIDE SEQUENCE [LARGE SCALE GENOMIC DNA]</scope>
    <source>
        <strain evidence="10">DSM 17724</strain>
    </source>
</reference>
<keyword evidence="6 8" id="KW-1133">Transmembrane helix</keyword>
<dbReference type="EMBL" id="FOIU01000001">
    <property type="protein sequence ID" value="SEW18239.1"/>
    <property type="molecule type" value="Genomic_DNA"/>
</dbReference>
<feature type="transmembrane region" description="Helical" evidence="8">
    <location>
        <begin position="93"/>
        <end position="113"/>
    </location>
</feature>
<accession>A0A1I0PV83</accession>
<evidence type="ECO:0000256" key="2">
    <source>
        <dbReference type="ARBA" id="ARBA00007935"/>
    </source>
</evidence>
<dbReference type="SUPFAM" id="SSF81345">
    <property type="entry name" value="ABC transporter involved in vitamin B12 uptake, BtuC"/>
    <property type="match status" value="1"/>
</dbReference>
<feature type="transmembrane region" description="Helical" evidence="8">
    <location>
        <begin position="125"/>
        <end position="142"/>
    </location>
</feature>
<dbReference type="PANTHER" id="PTHR30472:SF41">
    <property type="entry name" value="TRANSPORT SYSTEM PERMEASE PROTEIN"/>
    <property type="match status" value="1"/>
</dbReference>
<organism evidence="9 10">
    <name type="scientific">Chryseobacterium wanjuense</name>
    <dbReference type="NCBI Taxonomy" id="356305"/>
    <lineage>
        <taxon>Bacteria</taxon>
        <taxon>Pseudomonadati</taxon>
        <taxon>Bacteroidota</taxon>
        <taxon>Flavobacteriia</taxon>
        <taxon>Flavobacteriales</taxon>
        <taxon>Weeksellaceae</taxon>
        <taxon>Chryseobacterium group</taxon>
        <taxon>Chryseobacterium</taxon>
    </lineage>
</organism>
<dbReference type="STRING" id="356305.SAMN05421841_1442"/>
<keyword evidence="10" id="KW-1185">Reference proteome</keyword>
<gene>
    <name evidence="9" type="ORF">SAMN05421841_1442</name>
</gene>
<evidence type="ECO:0000256" key="7">
    <source>
        <dbReference type="ARBA" id="ARBA00023136"/>
    </source>
</evidence>
<evidence type="ECO:0000256" key="4">
    <source>
        <dbReference type="ARBA" id="ARBA00022475"/>
    </source>
</evidence>
<feature type="transmembrane region" description="Helical" evidence="8">
    <location>
        <begin position="200"/>
        <end position="222"/>
    </location>
</feature>
<dbReference type="AlphaFoldDB" id="A0A1I0PV83"/>
<feature type="transmembrane region" description="Helical" evidence="8">
    <location>
        <begin position="154"/>
        <end position="176"/>
    </location>
</feature>
<dbReference type="Proteomes" id="UP000199469">
    <property type="component" value="Unassembled WGS sequence"/>
</dbReference>
<protein>
    <submittedName>
        <fullName evidence="9">Iron complex transport system permease protein</fullName>
    </submittedName>
</protein>
<evidence type="ECO:0000256" key="8">
    <source>
        <dbReference type="SAM" id="Phobius"/>
    </source>
</evidence>
<evidence type="ECO:0000256" key="3">
    <source>
        <dbReference type="ARBA" id="ARBA00022448"/>
    </source>
</evidence>
<evidence type="ECO:0000256" key="5">
    <source>
        <dbReference type="ARBA" id="ARBA00022692"/>
    </source>
</evidence>